<dbReference type="InterPro" id="IPR002509">
    <property type="entry name" value="NODB_dom"/>
</dbReference>
<dbReference type="PANTHER" id="PTHR10587:SF133">
    <property type="entry name" value="CHITIN DEACETYLASE 1-RELATED"/>
    <property type="match status" value="1"/>
</dbReference>
<dbReference type="RefSeq" id="WP_256555586.1">
    <property type="nucleotide sequence ID" value="NZ_JANHOF010000017.1"/>
</dbReference>
<evidence type="ECO:0000313" key="5">
    <source>
        <dbReference type="EMBL" id="MFC0396454.1"/>
    </source>
</evidence>
<keyword evidence="3" id="KW-0472">Membrane</keyword>
<gene>
    <name evidence="5" type="ORF">ACFFJ8_34510</name>
</gene>
<proteinExistence type="predicted"/>
<dbReference type="InterPro" id="IPR011330">
    <property type="entry name" value="Glyco_hydro/deAcase_b/a-brl"/>
</dbReference>
<sequence>MSNYKGIHRSSILVVIVLIAVFLPGCGLFGDSHNSAGNGDKQTVEEQPIVRFEGEPSKAVSSVFTTSRELSLTFNGMGDDKTMKQLLDELDRYQIKATFFLPGMRVAEEPEIAKEILSRGHEIANNTLNRLDMTKLSYEEIYKEIQVSNEIIEKETGIRPQYIRTRSGDYNENVRLAAAQAGMQAVVSYSLNLQAWHLDSKEDVGEYVRSYVTRGGIIALNTEGNSQAVDTIPLIAEAAADVKYKLVPLSKLLEKGMERKPLESIAGYDTAKINLNYKDAKYKAVDRGNPNSKEIALTFDDWGYDFTVTKILDLLDVYKVKSTFFLRANGVEKNPNLAKAIAEAGHDVANHTYSHPVITKLTPEQLQEEVVKAHQIITEAIQQKPTMLFRPPTGEIDDTAAKVVAATGYTTIALYNVTALDWDVSHSADDIIRIITEKTENGSVILLHMLDHIHTLEALPTVIKELRAKGYTFVTMSDMLDMKE</sequence>
<accession>A0ABV6JKM6</accession>
<comment type="caution">
    <text evidence="5">The sequence shown here is derived from an EMBL/GenBank/DDBJ whole genome shotgun (WGS) entry which is preliminary data.</text>
</comment>
<reference evidence="5 6" key="1">
    <citation type="submission" date="2024-09" db="EMBL/GenBank/DDBJ databases">
        <authorList>
            <person name="Sun Q."/>
            <person name="Mori K."/>
        </authorList>
    </citation>
    <scope>NUCLEOTIDE SEQUENCE [LARGE SCALE GENOMIC DNA]</scope>
    <source>
        <strain evidence="5 6">CCM 4839</strain>
    </source>
</reference>
<dbReference type="Proteomes" id="UP001589818">
    <property type="component" value="Unassembled WGS sequence"/>
</dbReference>
<dbReference type="InterPro" id="IPR050248">
    <property type="entry name" value="Polysacc_deacetylase_ArnD"/>
</dbReference>
<dbReference type="EC" id="3.-.-.-" evidence="5"/>
<evidence type="ECO:0000313" key="6">
    <source>
        <dbReference type="Proteomes" id="UP001589818"/>
    </source>
</evidence>
<keyword evidence="2 5" id="KW-0378">Hydrolase</keyword>
<dbReference type="Pfam" id="PF01522">
    <property type="entry name" value="Polysacc_deac_1"/>
    <property type="match status" value="2"/>
</dbReference>
<dbReference type="PROSITE" id="PS51677">
    <property type="entry name" value="NODB"/>
    <property type="match status" value="2"/>
</dbReference>
<feature type="domain" description="NodB homology" evidence="4">
    <location>
        <begin position="293"/>
        <end position="474"/>
    </location>
</feature>
<keyword evidence="6" id="KW-1185">Reference proteome</keyword>
<name>A0ABV6JKM6_9BACL</name>
<evidence type="ECO:0000256" key="1">
    <source>
        <dbReference type="ARBA" id="ARBA00022723"/>
    </source>
</evidence>
<evidence type="ECO:0000256" key="3">
    <source>
        <dbReference type="SAM" id="Phobius"/>
    </source>
</evidence>
<organism evidence="5 6">
    <name type="scientific">Paenibacillus mendelii</name>
    <dbReference type="NCBI Taxonomy" id="206163"/>
    <lineage>
        <taxon>Bacteria</taxon>
        <taxon>Bacillati</taxon>
        <taxon>Bacillota</taxon>
        <taxon>Bacilli</taxon>
        <taxon>Bacillales</taxon>
        <taxon>Paenibacillaceae</taxon>
        <taxon>Paenibacillus</taxon>
    </lineage>
</organism>
<evidence type="ECO:0000259" key="4">
    <source>
        <dbReference type="PROSITE" id="PS51677"/>
    </source>
</evidence>
<keyword evidence="3" id="KW-1133">Transmembrane helix</keyword>
<evidence type="ECO:0000256" key="2">
    <source>
        <dbReference type="ARBA" id="ARBA00022801"/>
    </source>
</evidence>
<keyword evidence="1" id="KW-0479">Metal-binding</keyword>
<dbReference type="Gene3D" id="3.20.20.370">
    <property type="entry name" value="Glycoside hydrolase/deacetylase"/>
    <property type="match status" value="2"/>
</dbReference>
<keyword evidence="3" id="KW-0812">Transmembrane</keyword>
<dbReference type="EMBL" id="JBHLVF010000059">
    <property type="protein sequence ID" value="MFC0396454.1"/>
    <property type="molecule type" value="Genomic_DNA"/>
</dbReference>
<dbReference type="PANTHER" id="PTHR10587">
    <property type="entry name" value="GLYCOSYL TRANSFERASE-RELATED"/>
    <property type="match status" value="1"/>
</dbReference>
<dbReference type="CDD" id="cd10917">
    <property type="entry name" value="CE4_NodB_like_6s_7s"/>
    <property type="match status" value="2"/>
</dbReference>
<feature type="domain" description="NodB homology" evidence="4">
    <location>
        <begin position="68"/>
        <end position="247"/>
    </location>
</feature>
<protein>
    <submittedName>
        <fullName evidence="5">Polysaccharide deacetylase family protein</fullName>
        <ecNumber evidence="5">3.-.-.-</ecNumber>
    </submittedName>
</protein>
<dbReference type="SUPFAM" id="SSF88713">
    <property type="entry name" value="Glycoside hydrolase/deacetylase"/>
    <property type="match status" value="2"/>
</dbReference>
<dbReference type="GO" id="GO:0016787">
    <property type="term" value="F:hydrolase activity"/>
    <property type="evidence" value="ECO:0007669"/>
    <property type="project" value="UniProtKB-KW"/>
</dbReference>
<feature type="transmembrane region" description="Helical" evidence="3">
    <location>
        <begin position="12"/>
        <end position="30"/>
    </location>
</feature>